<comment type="caution">
    <text evidence="1">The sequence shown here is derived from an EMBL/GenBank/DDBJ whole genome shotgun (WGS) entry which is preliminary data.</text>
</comment>
<organism evidence="1 2">
    <name type="scientific">Cuneatibacter caecimuris</name>
    <dbReference type="NCBI Taxonomy" id="1796618"/>
    <lineage>
        <taxon>Bacteria</taxon>
        <taxon>Bacillati</taxon>
        <taxon>Bacillota</taxon>
        <taxon>Clostridia</taxon>
        <taxon>Lachnospirales</taxon>
        <taxon>Lachnospiraceae</taxon>
        <taxon>Cuneatibacter</taxon>
    </lineage>
</organism>
<reference evidence="1 2" key="1">
    <citation type="submission" date="2019-02" db="EMBL/GenBank/DDBJ databases">
        <title>Genomic Encyclopedia of Type Strains, Phase IV (KMG-IV): sequencing the most valuable type-strain genomes for metagenomic binning, comparative biology and taxonomic classification.</title>
        <authorList>
            <person name="Goeker M."/>
        </authorList>
    </citation>
    <scope>NUCLEOTIDE SEQUENCE [LARGE SCALE GENOMIC DNA]</scope>
    <source>
        <strain evidence="1 2">DSM 29486</strain>
    </source>
</reference>
<protein>
    <submittedName>
        <fullName evidence="1">Uncharacterized protein</fullName>
    </submittedName>
</protein>
<dbReference type="Proteomes" id="UP000292927">
    <property type="component" value="Unassembled WGS sequence"/>
</dbReference>
<dbReference type="EMBL" id="SGXF01000010">
    <property type="protein sequence ID" value="RZS92082.1"/>
    <property type="molecule type" value="Genomic_DNA"/>
</dbReference>
<proteinExistence type="predicted"/>
<evidence type="ECO:0000313" key="2">
    <source>
        <dbReference type="Proteomes" id="UP000292927"/>
    </source>
</evidence>
<gene>
    <name evidence="1" type="ORF">EV209_3203</name>
</gene>
<keyword evidence="2" id="KW-1185">Reference proteome</keyword>
<dbReference type="AlphaFoldDB" id="A0A4Q7P0C5"/>
<evidence type="ECO:0000313" key="1">
    <source>
        <dbReference type="EMBL" id="RZS92082.1"/>
    </source>
</evidence>
<name>A0A4Q7P0C5_9FIRM</name>
<sequence length="54" mass="6081">MIFMETLICILLAYLCLYALIARICKCIEHCASAKGYAKLEEVKILAKEQSKGE</sequence>
<accession>A0A4Q7P0C5</accession>
<dbReference type="RefSeq" id="WP_165388958.1">
    <property type="nucleotide sequence ID" value="NZ_SGXF01000010.1"/>
</dbReference>